<dbReference type="PANTHER" id="PTHR33453:SF9">
    <property type="entry name" value="ALBUMIN B-32"/>
    <property type="match status" value="1"/>
</dbReference>
<accession>A0AAD6IUC1</accession>
<dbReference type="AlphaFoldDB" id="A0AAD6IUC1"/>
<reference evidence="8" key="1">
    <citation type="submission" date="2023-01" db="EMBL/GenBank/DDBJ databases">
        <title>The chitinases involved in constricting ring structure development in the nematode-trapping fungus Drechslerella dactyloides.</title>
        <authorList>
            <person name="Wang R."/>
            <person name="Zhang L."/>
            <person name="Tang P."/>
            <person name="Li S."/>
            <person name="Liang L."/>
        </authorList>
    </citation>
    <scope>NUCLEOTIDE SEQUENCE</scope>
    <source>
        <strain evidence="8">YMF1.00031</strain>
    </source>
</reference>
<sequence length="984" mass="108991">MVRASVTKSSRGTRAQNSWVHILGFRRRLSGFGIMMGRDALLAAVLTLLSGTEASVQDQANAYLVIIQMIAEAMRFDSILNHLTLVDPRRGISTHWRSGTYLTRDMVTMQNHWKTVSDAVLYHAQADNTESERQLVRVNNQLQVRLTFQQFLQIIGVLLWSNNQKGYRPNAPGPSGMGKRDVDFLAARVAGDSPVPAEGWIPKGQDMFQILEVNAVVNGQNWLRAYGDGWIITELHGSVPQYFFEYNNFMVCQVIGNIKTAIGGALAVAEAQYATGHISVTGNLYSYNIVGKDDTITTNDSTIEWDYSNSDFNVYDEVQTVRLSGKDGHADVKFVVMTDARRVGISITALDIDGKDSIYMYGDITATATILGESRSFKLFTIGDREEIHWTVDKGDEIPGPWALAIPMKQKKSPTKTIWIPTTSAKKSTFTVPPRRTIKLPTTPIRSPTSIKATDCDVPTPGPTIDFTTTLSIDGTAAGAKRYKRFIENLRTDVVDPQLPPVLIQQQRKPTQFFEVVLEAKGVAVTIRIRRDNLYIVGHRTEGTKSVQWKELHPGYQPKSQTDPIRCPLIYGATFMAFAGNYLALETYAQQKRATIELGPAALRSAINDLASDSTSGKKQALAYLVIIQMVTDAAKFGKLFDLIQSTWSKSIPPKAFMIARGDAWSPLSTALLHASTEPGPEIPDLRLHPTETLDPSDTQRSDLQAAVLLRVNPPGQHAGDGVWVPKGRQLLRIHDIYPVSKNGDCINLFGTVKVTDAMGTWTLWDQDDEHTEKYCPAAGSTLWPNPNWALSAEGYFKVAITLKSSSGGGYDLISNGVIEWDALANTNVNIYDQDQRVKLHGKNGNRAVVRYSVLSNGAEGRFEFIVNPIKAKNKDAFQIAGDIFARNEGGQAYLYDYPEHPVSITPDQKVDMKPGDPIPLSTKMMVIPVSNSMDLSINIKVGNDHIKADYKTIVVQPNFRKPSTFVIKGNQGFYQLEGKITWI</sequence>
<gene>
    <name evidence="8" type="ORF">Dda_6898</name>
</gene>
<feature type="domain" description="DUF6598" evidence="7">
    <location>
        <begin position="742"/>
        <end position="978"/>
    </location>
</feature>
<comment type="similarity">
    <text evidence="2">Belongs to the ribosome-inactivating protein family. Type 1 RIP subfamily.</text>
</comment>
<protein>
    <recommendedName>
        <fullName evidence="3">rRNA N-glycosylase</fullName>
        <ecNumber evidence="3">3.2.2.22</ecNumber>
    </recommendedName>
    <alternativeName>
        <fullName evidence="6">rRNA N-glycosidase</fullName>
    </alternativeName>
</protein>
<evidence type="ECO:0000256" key="1">
    <source>
        <dbReference type="ARBA" id="ARBA00000237"/>
    </source>
</evidence>
<evidence type="ECO:0000256" key="3">
    <source>
        <dbReference type="ARBA" id="ARBA00012001"/>
    </source>
</evidence>
<keyword evidence="9" id="KW-1185">Reference proteome</keyword>
<evidence type="ECO:0000256" key="5">
    <source>
        <dbReference type="ARBA" id="ARBA00022821"/>
    </source>
</evidence>
<dbReference type="InterPro" id="IPR016138">
    <property type="entry name" value="Ribosome_inactivat_prot_sub1"/>
</dbReference>
<dbReference type="EMBL" id="JAQGDS010000008">
    <property type="protein sequence ID" value="KAJ6258843.1"/>
    <property type="molecule type" value="Genomic_DNA"/>
</dbReference>
<dbReference type="Pfam" id="PF00161">
    <property type="entry name" value="RIP"/>
    <property type="match status" value="2"/>
</dbReference>
<proteinExistence type="inferred from homology"/>
<evidence type="ECO:0000313" key="8">
    <source>
        <dbReference type="EMBL" id="KAJ6258843.1"/>
    </source>
</evidence>
<dbReference type="PANTHER" id="PTHR33453">
    <property type="match status" value="1"/>
</dbReference>
<dbReference type="Pfam" id="PF20241">
    <property type="entry name" value="DUF6598"/>
    <property type="match status" value="2"/>
</dbReference>
<dbReference type="GO" id="GO:0017148">
    <property type="term" value="P:negative regulation of translation"/>
    <property type="evidence" value="ECO:0007669"/>
    <property type="project" value="InterPro"/>
</dbReference>
<dbReference type="PRINTS" id="PR00396">
    <property type="entry name" value="SHIGARICIN"/>
</dbReference>
<comment type="caution">
    <text evidence="8">The sequence shown here is derived from an EMBL/GenBank/DDBJ whole genome shotgun (WGS) entry which is preliminary data.</text>
</comment>
<dbReference type="Proteomes" id="UP001221413">
    <property type="component" value="Unassembled WGS sequence"/>
</dbReference>
<evidence type="ECO:0000259" key="7">
    <source>
        <dbReference type="Pfam" id="PF20241"/>
    </source>
</evidence>
<dbReference type="Gene3D" id="3.40.420.10">
    <property type="entry name" value="Ricin (A subunit), domain 1"/>
    <property type="match status" value="2"/>
</dbReference>
<keyword evidence="4" id="KW-0378">Hydrolase</keyword>
<feature type="domain" description="DUF6598" evidence="7">
    <location>
        <begin position="292"/>
        <end position="385"/>
    </location>
</feature>
<dbReference type="SUPFAM" id="SSF56371">
    <property type="entry name" value="Ribosome inactivating proteins (RIP)"/>
    <property type="match status" value="2"/>
</dbReference>
<evidence type="ECO:0000256" key="2">
    <source>
        <dbReference type="ARBA" id="ARBA00008544"/>
    </source>
</evidence>
<comment type="catalytic activity">
    <reaction evidence="1">
        <text>Endohydrolysis of the N-glycosidic bond at one specific adenosine on the 28S rRNA.</text>
        <dbReference type="EC" id="3.2.2.22"/>
    </reaction>
</comment>
<organism evidence="8 9">
    <name type="scientific">Drechslerella dactyloides</name>
    <name type="common">Nematode-trapping fungus</name>
    <name type="synonym">Arthrobotrys dactyloides</name>
    <dbReference type="NCBI Taxonomy" id="74499"/>
    <lineage>
        <taxon>Eukaryota</taxon>
        <taxon>Fungi</taxon>
        <taxon>Dikarya</taxon>
        <taxon>Ascomycota</taxon>
        <taxon>Pezizomycotina</taxon>
        <taxon>Orbiliomycetes</taxon>
        <taxon>Orbiliales</taxon>
        <taxon>Orbiliaceae</taxon>
        <taxon>Drechslerella</taxon>
    </lineage>
</organism>
<dbReference type="EC" id="3.2.2.22" evidence="3"/>
<dbReference type="GO" id="GO:0030598">
    <property type="term" value="F:rRNA N-glycosylase activity"/>
    <property type="evidence" value="ECO:0007669"/>
    <property type="project" value="UniProtKB-EC"/>
</dbReference>
<evidence type="ECO:0000256" key="6">
    <source>
        <dbReference type="ARBA" id="ARBA00030788"/>
    </source>
</evidence>
<dbReference type="GO" id="GO:0006952">
    <property type="term" value="P:defense response"/>
    <property type="evidence" value="ECO:0007669"/>
    <property type="project" value="UniProtKB-KW"/>
</dbReference>
<dbReference type="InterPro" id="IPR036041">
    <property type="entry name" value="Ribosome-inact_prot_sf"/>
</dbReference>
<evidence type="ECO:0000256" key="4">
    <source>
        <dbReference type="ARBA" id="ARBA00022801"/>
    </source>
</evidence>
<dbReference type="InterPro" id="IPR017989">
    <property type="entry name" value="Ribosome_inactivat_1/2"/>
</dbReference>
<keyword evidence="5" id="KW-0611">Plant defense</keyword>
<dbReference type="InterPro" id="IPR046533">
    <property type="entry name" value="DUF6598"/>
</dbReference>
<evidence type="ECO:0000313" key="9">
    <source>
        <dbReference type="Proteomes" id="UP001221413"/>
    </source>
</evidence>
<name>A0AAD6IUC1_DREDA</name>
<dbReference type="InterPro" id="IPR001574">
    <property type="entry name" value="Ribosome_inactivat_prot"/>
</dbReference>